<evidence type="ECO:0000313" key="3">
    <source>
        <dbReference type="Proteomes" id="UP001066276"/>
    </source>
</evidence>
<sequence length="94" mass="9723">MKLTHLAASPVFGPASNLRGHHRPSLMRAQRAIGAQATLLQGGSSIRKALGASLSCRRCRCRYLDLHSAGTSAGVLEVTGGSSPPVSVTDAART</sequence>
<gene>
    <name evidence="2" type="ORF">NDU88_002006</name>
</gene>
<dbReference type="EMBL" id="JANPWB010000004">
    <property type="protein sequence ID" value="KAJ1192700.1"/>
    <property type="molecule type" value="Genomic_DNA"/>
</dbReference>
<accession>A0AAV7UUA9</accession>
<comment type="caution">
    <text evidence="2">The sequence shown here is derived from an EMBL/GenBank/DDBJ whole genome shotgun (WGS) entry which is preliminary data.</text>
</comment>
<proteinExistence type="predicted"/>
<evidence type="ECO:0000313" key="2">
    <source>
        <dbReference type="EMBL" id="KAJ1192700.1"/>
    </source>
</evidence>
<feature type="region of interest" description="Disordered" evidence="1">
    <location>
        <begin position="74"/>
        <end position="94"/>
    </location>
</feature>
<name>A0AAV7UUA9_PLEWA</name>
<keyword evidence="3" id="KW-1185">Reference proteome</keyword>
<dbReference type="AlphaFoldDB" id="A0AAV7UUA9"/>
<dbReference type="Proteomes" id="UP001066276">
    <property type="component" value="Chromosome 2_2"/>
</dbReference>
<evidence type="ECO:0000256" key="1">
    <source>
        <dbReference type="SAM" id="MobiDB-lite"/>
    </source>
</evidence>
<organism evidence="2 3">
    <name type="scientific">Pleurodeles waltl</name>
    <name type="common">Iberian ribbed newt</name>
    <dbReference type="NCBI Taxonomy" id="8319"/>
    <lineage>
        <taxon>Eukaryota</taxon>
        <taxon>Metazoa</taxon>
        <taxon>Chordata</taxon>
        <taxon>Craniata</taxon>
        <taxon>Vertebrata</taxon>
        <taxon>Euteleostomi</taxon>
        <taxon>Amphibia</taxon>
        <taxon>Batrachia</taxon>
        <taxon>Caudata</taxon>
        <taxon>Salamandroidea</taxon>
        <taxon>Salamandridae</taxon>
        <taxon>Pleurodelinae</taxon>
        <taxon>Pleurodeles</taxon>
    </lineage>
</organism>
<protein>
    <submittedName>
        <fullName evidence="2">Uncharacterized protein</fullName>
    </submittedName>
</protein>
<reference evidence="2" key="1">
    <citation type="journal article" date="2022" name="bioRxiv">
        <title>Sequencing and chromosome-scale assembly of the giantPleurodeles waltlgenome.</title>
        <authorList>
            <person name="Brown T."/>
            <person name="Elewa A."/>
            <person name="Iarovenko S."/>
            <person name="Subramanian E."/>
            <person name="Araus A.J."/>
            <person name="Petzold A."/>
            <person name="Susuki M."/>
            <person name="Suzuki K.-i.T."/>
            <person name="Hayashi T."/>
            <person name="Toyoda A."/>
            <person name="Oliveira C."/>
            <person name="Osipova E."/>
            <person name="Leigh N.D."/>
            <person name="Simon A."/>
            <person name="Yun M.H."/>
        </authorList>
    </citation>
    <scope>NUCLEOTIDE SEQUENCE</scope>
    <source>
        <strain evidence="2">20211129_DDA</strain>
        <tissue evidence="2">Liver</tissue>
    </source>
</reference>